<organism evidence="8 9">
    <name type="scientific">Segatella cerevisiae</name>
    <dbReference type="NCBI Taxonomy" id="2053716"/>
    <lineage>
        <taxon>Bacteria</taxon>
        <taxon>Pseudomonadati</taxon>
        <taxon>Bacteroidota</taxon>
        <taxon>Bacteroidia</taxon>
        <taxon>Bacteroidales</taxon>
        <taxon>Prevotellaceae</taxon>
        <taxon>Segatella</taxon>
    </lineage>
</organism>
<comment type="caution">
    <text evidence="8">The sequence shown here is derived from an EMBL/GenBank/DDBJ whole genome shotgun (WGS) entry which is preliminary data.</text>
</comment>
<dbReference type="Proteomes" id="UP001204015">
    <property type="component" value="Unassembled WGS sequence"/>
</dbReference>
<keyword evidence="4 6" id="KW-1133">Transmembrane helix</keyword>
<name>A0ABT1BW01_9BACT</name>
<feature type="transmembrane region" description="Helical" evidence="6">
    <location>
        <begin position="118"/>
        <end position="139"/>
    </location>
</feature>
<evidence type="ECO:0000313" key="9">
    <source>
        <dbReference type="Proteomes" id="UP001204015"/>
    </source>
</evidence>
<dbReference type="InterPro" id="IPR051401">
    <property type="entry name" value="GtrA_CellWall_Glycosyl"/>
</dbReference>
<protein>
    <submittedName>
        <fullName evidence="8">GtrA family protein</fullName>
    </submittedName>
</protein>
<gene>
    <name evidence="8" type="ORF">NG821_05275</name>
</gene>
<dbReference type="InterPro" id="IPR007267">
    <property type="entry name" value="GtrA_DPMS_TM"/>
</dbReference>
<dbReference type="PANTHER" id="PTHR38459">
    <property type="entry name" value="PROPHAGE BACTOPRENOL-LINKED GLUCOSE TRANSLOCASE HOMOLOG"/>
    <property type="match status" value="1"/>
</dbReference>
<comment type="similarity">
    <text evidence="2">Belongs to the GtrA family.</text>
</comment>
<dbReference type="PANTHER" id="PTHR38459:SF1">
    <property type="entry name" value="PROPHAGE BACTOPRENOL-LINKED GLUCOSE TRANSLOCASE HOMOLOG"/>
    <property type="match status" value="1"/>
</dbReference>
<dbReference type="RefSeq" id="WP_252760615.1">
    <property type="nucleotide sequence ID" value="NZ_JAMXLY010000014.1"/>
</dbReference>
<evidence type="ECO:0000256" key="2">
    <source>
        <dbReference type="ARBA" id="ARBA00009399"/>
    </source>
</evidence>
<keyword evidence="9" id="KW-1185">Reference proteome</keyword>
<sequence>MQEEQTDHQNDHSRRNLKQIVRFGIVGFCATLIQYGIYWLLIHLIRFPGHTHLWLTAAMTIAYLISFVFNFIASTHFTFQVKANAKRGAGFLFSHIVNYFLQMATLNLFLLMGMGHSWAPIPMFCICVPVNFLLVRFFLTRV</sequence>
<evidence type="ECO:0000256" key="1">
    <source>
        <dbReference type="ARBA" id="ARBA00004141"/>
    </source>
</evidence>
<feature type="transmembrane region" description="Helical" evidence="6">
    <location>
        <begin position="91"/>
        <end position="112"/>
    </location>
</feature>
<keyword evidence="5 6" id="KW-0472">Membrane</keyword>
<evidence type="ECO:0000313" key="8">
    <source>
        <dbReference type="EMBL" id="MCO6025254.1"/>
    </source>
</evidence>
<keyword evidence="3 6" id="KW-0812">Transmembrane</keyword>
<evidence type="ECO:0000259" key="7">
    <source>
        <dbReference type="Pfam" id="PF04138"/>
    </source>
</evidence>
<evidence type="ECO:0000256" key="3">
    <source>
        <dbReference type="ARBA" id="ARBA00022692"/>
    </source>
</evidence>
<accession>A0ABT1BW01</accession>
<evidence type="ECO:0000256" key="5">
    <source>
        <dbReference type="ARBA" id="ARBA00023136"/>
    </source>
</evidence>
<dbReference type="Pfam" id="PF04138">
    <property type="entry name" value="GtrA_DPMS_TM"/>
    <property type="match status" value="1"/>
</dbReference>
<feature type="transmembrane region" description="Helical" evidence="6">
    <location>
        <begin position="20"/>
        <end position="41"/>
    </location>
</feature>
<reference evidence="8 9" key="1">
    <citation type="submission" date="2022-06" db="EMBL/GenBank/DDBJ databases">
        <title>A taxonomic note on the genus Prevotella: Description of four novel genera and emended description of the genera Hallella and Xylanibacter.</title>
        <authorList>
            <person name="Hitch T.C.A."/>
        </authorList>
    </citation>
    <scope>NUCLEOTIDE SEQUENCE [LARGE SCALE GENOMIC DNA]</scope>
    <source>
        <strain evidence="8 9">DSM 100619</strain>
    </source>
</reference>
<proteinExistence type="inferred from homology"/>
<feature type="domain" description="GtrA/DPMS transmembrane" evidence="7">
    <location>
        <begin position="22"/>
        <end position="138"/>
    </location>
</feature>
<dbReference type="EMBL" id="JAMXLY010000014">
    <property type="protein sequence ID" value="MCO6025254.1"/>
    <property type="molecule type" value="Genomic_DNA"/>
</dbReference>
<evidence type="ECO:0000256" key="4">
    <source>
        <dbReference type="ARBA" id="ARBA00022989"/>
    </source>
</evidence>
<comment type="subcellular location">
    <subcellularLocation>
        <location evidence="1">Membrane</location>
        <topology evidence="1">Multi-pass membrane protein</topology>
    </subcellularLocation>
</comment>
<evidence type="ECO:0000256" key="6">
    <source>
        <dbReference type="SAM" id="Phobius"/>
    </source>
</evidence>
<feature type="transmembrane region" description="Helical" evidence="6">
    <location>
        <begin position="53"/>
        <end position="79"/>
    </location>
</feature>